<name>A0A562IR18_9ACTN</name>
<dbReference type="Proteomes" id="UP000321490">
    <property type="component" value="Unassembled WGS sequence"/>
</dbReference>
<sequence>MRVSFLVYAVLYVVIEIIGYQLERIGWPELTPLDVATAVTNAMLAVAVLVAALVGLDLLGHRWRRWVRAHREEQARLAQELWAAAQQPIVARSWRPARWALPAAGPALPWTPTDHAETASPRSPVNAYAPAAGSRHAFPEDDGRLL</sequence>
<dbReference type="RefSeq" id="WP_153356012.1">
    <property type="nucleotide sequence ID" value="NZ_JABGDC010000004.1"/>
</dbReference>
<keyword evidence="2" id="KW-1133">Transmembrane helix</keyword>
<reference evidence="3 4" key="1">
    <citation type="submission" date="2019-07" db="EMBL/GenBank/DDBJ databases">
        <title>R&amp;d 2014.</title>
        <authorList>
            <person name="Klenk H.-P."/>
        </authorList>
    </citation>
    <scope>NUCLEOTIDE SEQUENCE [LARGE SCALE GENOMIC DNA]</scope>
    <source>
        <strain evidence="3 4">DSM 45764</strain>
    </source>
</reference>
<comment type="caution">
    <text evidence="3">The sequence shown here is derived from an EMBL/GenBank/DDBJ whole genome shotgun (WGS) entry which is preliminary data.</text>
</comment>
<evidence type="ECO:0000256" key="1">
    <source>
        <dbReference type="SAM" id="MobiDB-lite"/>
    </source>
</evidence>
<keyword evidence="4" id="KW-1185">Reference proteome</keyword>
<dbReference type="OrthoDB" id="5195824at2"/>
<proteinExistence type="predicted"/>
<dbReference type="EMBL" id="VLKF01000001">
    <property type="protein sequence ID" value="TWH73451.1"/>
    <property type="molecule type" value="Genomic_DNA"/>
</dbReference>
<evidence type="ECO:0000313" key="4">
    <source>
        <dbReference type="Proteomes" id="UP000321490"/>
    </source>
</evidence>
<evidence type="ECO:0000256" key="2">
    <source>
        <dbReference type="SAM" id="Phobius"/>
    </source>
</evidence>
<feature type="transmembrane region" description="Helical" evidence="2">
    <location>
        <begin position="5"/>
        <end position="22"/>
    </location>
</feature>
<dbReference type="AlphaFoldDB" id="A0A562IR18"/>
<keyword evidence="2" id="KW-0812">Transmembrane</keyword>
<gene>
    <name evidence="3" type="ORF">JD78_01974</name>
</gene>
<feature type="compositionally biased region" description="Basic and acidic residues" evidence="1">
    <location>
        <begin position="137"/>
        <end position="146"/>
    </location>
</feature>
<organism evidence="3 4">
    <name type="scientific">Modestobacter roseus</name>
    <dbReference type="NCBI Taxonomy" id="1181884"/>
    <lineage>
        <taxon>Bacteria</taxon>
        <taxon>Bacillati</taxon>
        <taxon>Actinomycetota</taxon>
        <taxon>Actinomycetes</taxon>
        <taxon>Geodermatophilales</taxon>
        <taxon>Geodermatophilaceae</taxon>
        <taxon>Modestobacter</taxon>
    </lineage>
</organism>
<feature type="region of interest" description="Disordered" evidence="1">
    <location>
        <begin position="112"/>
        <end position="146"/>
    </location>
</feature>
<feature type="transmembrane region" description="Helical" evidence="2">
    <location>
        <begin position="42"/>
        <end position="60"/>
    </location>
</feature>
<evidence type="ECO:0000313" key="3">
    <source>
        <dbReference type="EMBL" id="TWH73451.1"/>
    </source>
</evidence>
<accession>A0A562IR18</accession>
<protein>
    <submittedName>
        <fullName evidence="3">Uncharacterized protein</fullName>
    </submittedName>
</protein>
<keyword evidence="2" id="KW-0472">Membrane</keyword>